<dbReference type="GO" id="GO:0005686">
    <property type="term" value="C:U2 snRNP"/>
    <property type="evidence" value="ECO:0007669"/>
    <property type="project" value="TreeGrafter"/>
</dbReference>
<dbReference type="Proteomes" id="UP001177744">
    <property type="component" value="Unassembled WGS sequence"/>
</dbReference>
<dbReference type="InterPro" id="IPR035979">
    <property type="entry name" value="RBD_domain_sf"/>
</dbReference>
<dbReference type="SUPFAM" id="SSF54928">
    <property type="entry name" value="RNA-binding domain, RBD"/>
    <property type="match status" value="1"/>
</dbReference>
<evidence type="ECO:0000313" key="2">
    <source>
        <dbReference type="Proteomes" id="UP001177744"/>
    </source>
</evidence>
<dbReference type="PANTHER" id="PTHR15608:SF0">
    <property type="entry name" value="HIV TAT-SPECIFIC FACTOR 1"/>
    <property type="match status" value="1"/>
</dbReference>
<dbReference type="InterPro" id="IPR012677">
    <property type="entry name" value="Nucleotide-bd_a/b_plait_sf"/>
</dbReference>
<dbReference type="PANTHER" id="PTHR15608">
    <property type="entry name" value="SPLICING FACTOR U2AF-ASSOCIATED PROTEIN 2"/>
    <property type="match status" value="1"/>
</dbReference>
<keyword evidence="2" id="KW-1185">Reference proteome</keyword>
<sequence length="109" mass="12870">MRRERQNQDGFKLKTTEMQVHFITLDEFIQLMSKYGIMKDPQTAKSKVKLYKDNQGNLEGDGLCCYLKKESVDLTLKLLDEDEIRGYELHVEVAKFLLKREYDGSKKKF</sequence>
<name>A0AA40I2X7_CNENI</name>
<dbReference type="Gene3D" id="3.30.70.330">
    <property type="match status" value="1"/>
</dbReference>
<dbReference type="GO" id="GO:0005684">
    <property type="term" value="C:U2-type spliceosomal complex"/>
    <property type="evidence" value="ECO:0007669"/>
    <property type="project" value="TreeGrafter"/>
</dbReference>
<gene>
    <name evidence="1" type="ORF">QTO34_016805</name>
</gene>
<comment type="caution">
    <text evidence="1">The sequence shown here is derived from an EMBL/GenBank/DDBJ whole genome shotgun (WGS) entry which is preliminary data.</text>
</comment>
<organism evidence="1 2">
    <name type="scientific">Cnephaeus nilssonii</name>
    <name type="common">Northern bat</name>
    <name type="synonym">Eptesicus nilssonii</name>
    <dbReference type="NCBI Taxonomy" id="3371016"/>
    <lineage>
        <taxon>Eukaryota</taxon>
        <taxon>Metazoa</taxon>
        <taxon>Chordata</taxon>
        <taxon>Craniata</taxon>
        <taxon>Vertebrata</taxon>
        <taxon>Euteleostomi</taxon>
        <taxon>Mammalia</taxon>
        <taxon>Eutheria</taxon>
        <taxon>Laurasiatheria</taxon>
        <taxon>Chiroptera</taxon>
        <taxon>Yangochiroptera</taxon>
        <taxon>Vespertilionidae</taxon>
        <taxon>Cnephaeus</taxon>
    </lineage>
</organism>
<protein>
    <submittedName>
        <fullName evidence="1">Uncharacterized protein</fullName>
    </submittedName>
</protein>
<dbReference type="GO" id="GO:0003723">
    <property type="term" value="F:RNA binding"/>
    <property type="evidence" value="ECO:0007669"/>
    <property type="project" value="TreeGrafter"/>
</dbReference>
<reference evidence="1" key="1">
    <citation type="submission" date="2023-06" db="EMBL/GenBank/DDBJ databases">
        <title>Reference genome for the Northern bat (Eptesicus nilssonii), a most northern bat species.</title>
        <authorList>
            <person name="Laine V.N."/>
            <person name="Pulliainen A.T."/>
            <person name="Lilley T.M."/>
        </authorList>
    </citation>
    <scope>NUCLEOTIDE SEQUENCE</scope>
    <source>
        <strain evidence="1">BLF_Eptnil</strain>
        <tissue evidence="1">Kidney</tissue>
    </source>
</reference>
<dbReference type="InterPro" id="IPR034393">
    <property type="entry name" value="TatSF1-like"/>
</dbReference>
<dbReference type="EMBL" id="JAULJE010000006">
    <property type="protein sequence ID" value="KAK1342052.1"/>
    <property type="molecule type" value="Genomic_DNA"/>
</dbReference>
<dbReference type="FunFam" id="3.30.70.330:FF:000202">
    <property type="entry name" value="HIV Tat-specific factor 1"/>
    <property type="match status" value="1"/>
</dbReference>
<accession>A0AA40I2X7</accession>
<proteinExistence type="predicted"/>
<dbReference type="AlphaFoldDB" id="A0AA40I2X7"/>
<evidence type="ECO:0000313" key="1">
    <source>
        <dbReference type="EMBL" id="KAK1342052.1"/>
    </source>
</evidence>